<comment type="caution">
    <text evidence="27">The sequence shown here is derived from an EMBL/GenBank/DDBJ whole genome shotgun (WGS) entry which is preliminary data.</text>
</comment>
<feature type="compositionally biased region" description="Low complexity" evidence="25">
    <location>
        <begin position="356"/>
        <end position="372"/>
    </location>
</feature>
<dbReference type="Gene3D" id="1.10.510.10">
    <property type="entry name" value="Transferase(Phosphotransferase) domain 1"/>
    <property type="match status" value="1"/>
</dbReference>
<keyword evidence="11" id="KW-0808">Transferase</keyword>
<dbReference type="GO" id="GO:0005737">
    <property type="term" value="C:cytoplasm"/>
    <property type="evidence" value="ECO:0007669"/>
    <property type="project" value="UniProtKB-SubCell"/>
</dbReference>
<dbReference type="GO" id="GO:0006281">
    <property type="term" value="P:DNA repair"/>
    <property type="evidence" value="ECO:0007669"/>
    <property type="project" value="UniProtKB-KW"/>
</dbReference>
<keyword evidence="13" id="KW-0227">DNA damage</keyword>
<evidence type="ECO:0000313" key="27">
    <source>
        <dbReference type="EMBL" id="NXK55479.1"/>
    </source>
</evidence>
<evidence type="ECO:0000256" key="4">
    <source>
        <dbReference type="ARBA" id="ARBA00004502"/>
    </source>
</evidence>
<keyword evidence="28" id="KW-1185">Reference proteome</keyword>
<dbReference type="Pfam" id="PF00069">
    <property type="entry name" value="Pkinase"/>
    <property type="match status" value="1"/>
</dbReference>
<evidence type="ECO:0000256" key="13">
    <source>
        <dbReference type="ARBA" id="ARBA00022763"/>
    </source>
</evidence>
<evidence type="ECO:0000256" key="23">
    <source>
        <dbReference type="PROSITE-ProRule" id="PRU10141"/>
    </source>
</evidence>
<keyword evidence="16 24" id="KW-0175">Coiled coil</keyword>
<dbReference type="GO" id="GO:0051493">
    <property type="term" value="P:regulation of cytoskeleton organization"/>
    <property type="evidence" value="ECO:0007669"/>
    <property type="project" value="TreeGrafter"/>
</dbReference>
<evidence type="ECO:0000256" key="19">
    <source>
        <dbReference type="ARBA" id="ARBA00040009"/>
    </source>
</evidence>
<reference evidence="27 28" key="1">
    <citation type="submission" date="2019-09" db="EMBL/GenBank/DDBJ databases">
        <title>Bird 10,000 Genomes (B10K) Project - Family phase.</title>
        <authorList>
            <person name="Zhang G."/>
        </authorList>
    </citation>
    <scope>NUCLEOTIDE SEQUENCE [LARGE SCALE GENOMIC DNA]</scope>
    <source>
        <strain evidence="27">B10K-DU-011-36</strain>
        <tissue evidence="27">Muscle</tissue>
    </source>
</reference>
<evidence type="ECO:0000256" key="12">
    <source>
        <dbReference type="ARBA" id="ARBA00022741"/>
    </source>
</evidence>
<evidence type="ECO:0000256" key="25">
    <source>
        <dbReference type="SAM" id="MobiDB-lite"/>
    </source>
</evidence>
<feature type="region of interest" description="Disordered" evidence="25">
    <location>
        <begin position="320"/>
        <end position="378"/>
    </location>
</feature>
<comment type="catalytic activity">
    <reaction evidence="22">
        <text>L-seryl-[protein] + ATP = O-phospho-L-seryl-[protein] + ADP + H(+)</text>
        <dbReference type="Rhea" id="RHEA:17989"/>
        <dbReference type="Rhea" id="RHEA-COMP:9863"/>
        <dbReference type="Rhea" id="RHEA-COMP:11604"/>
        <dbReference type="ChEBI" id="CHEBI:15378"/>
        <dbReference type="ChEBI" id="CHEBI:29999"/>
        <dbReference type="ChEBI" id="CHEBI:30616"/>
        <dbReference type="ChEBI" id="CHEBI:83421"/>
        <dbReference type="ChEBI" id="CHEBI:456216"/>
        <dbReference type="EC" id="2.7.11.1"/>
    </reaction>
</comment>
<keyword evidence="9" id="KW-0723">Serine/threonine-protein kinase</keyword>
<dbReference type="Proteomes" id="UP000537522">
    <property type="component" value="Unassembled WGS sequence"/>
</dbReference>
<dbReference type="GO" id="GO:0045121">
    <property type="term" value="C:membrane raft"/>
    <property type="evidence" value="ECO:0007669"/>
    <property type="project" value="UniProtKB-SubCell"/>
</dbReference>
<evidence type="ECO:0000259" key="26">
    <source>
        <dbReference type="PROSITE" id="PS50011"/>
    </source>
</evidence>
<feature type="binding site" evidence="23">
    <location>
        <position position="58"/>
    </location>
    <ligand>
        <name>ATP</name>
        <dbReference type="ChEBI" id="CHEBI:30616"/>
    </ligand>
</feature>
<evidence type="ECO:0000256" key="3">
    <source>
        <dbReference type="ARBA" id="ARBA00004496"/>
    </source>
</evidence>
<feature type="coiled-coil region" evidence="24">
    <location>
        <begin position="781"/>
        <end position="882"/>
    </location>
</feature>
<feature type="non-terminal residue" evidence="27">
    <location>
        <position position="1"/>
    </location>
</feature>
<evidence type="ECO:0000256" key="21">
    <source>
        <dbReference type="ARBA" id="ARBA00047899"/>
    </source>
</evidence>
<feature type="compositionally biased region" description="Polar residues" evidence="25">
    <location>
        <begin position="338"/>
        <end position="355"/>
    </location>
</feature>
<dbReference type="PANTHER" id="PTHR47167:SF10">
    <property type="entry name" value="SERINE_THREONINE-PROTEIN KINASE TAO3"/>
    <property type="match status" value="1"/>
</dbReference>
<dbReference type="PROSITE" id="PS00107">
    <property type="entry name" value="PROTEIN_KINASE_ATP"/>
    <property type="match status" value="1"/>
</dbReference>
<comment type="subcellular location">
    <subcellularLocation>
        <location evidence="1">Cell membrane</location>
        <topology evidence="1">Peripheral membrane protein</topology>
    </subcellularLocation>
    <subcellularLocation>
        <location evidence="3">Cytoplasm</location>
    </subcellularLocation>
    <subcellularLocation>
        <location evidence="4">Lipid droplet</location>
    </subcellularLocation>
    <subcellularLocation>
        <location evidence="2">Membrane raft</location>
    </subcellularLocation>
</comment>
<evidence type="ECO:0000256" key="17">
    <source>
        <dbReference type="ARBA" id="ARBA00023136"/>
    </source>
</evidence>
<evidence type="ECO:0000256" key="24">
    <source>
        <dbReference type="SAM" id="Coils"/>
    </source>
</evidence>
<organism evidence="27 28">
    <name type="scientific">Chauna torquata</name>
    <name type="common">Southern screamer</name>
    <dbReference type="NCBI Taxonomy" id="30388"/>
    <lineage>
        <taxon>Eukaryota</taxon>
        <taxon>Metazoa</taxon>
        <taxon>Chordata</taxon>
        <taxon>Craniata</taxon>
        <taxon>Vertebrata</taxon>
        <taxon>Euteleostomi</taxon>
        <taxon>Archelosauria</taxon>
        <taxon>Archosauria</taxon>
        <taxon>Dinosauria</taxon>
        <taxon>Saurischia</taxon>
        <taxon>Theropoda</taxon>
        <taxon>Coelurosauria</taxon>
        <taxon>Aves</taxon>
        <taxon>Neognathae</taxon>
        <taxon>Galloanserae</taxon>
        <taxon>Anseriformes</taxon>
        <taxon>Anhimidae</taxon>
        <taxon>Chauna</taxon>
    </lineage>
</organism>
<dbReference type="GO" id="GO:0004674">
    <property type="term" value="F:protein serine/threonine kinase activity"/>
    <property type="evidence" value="ECO:0007669"/>
    <property type="project" value="UniProtKB-KW"/>
</dbReference>
<dbReference type="InterPro" id="IPR051234">
    <property type="entry name" value="TAO_STE20_kinase"/>
</dbReference>
<dbReference type="PROSITE" id="PS50011">
    <property type="entry name" value="PROTEIN_KINASE_DOM"/>
    <property type="match status" value="1"/>
</dbReference>
<dbReference type="InterPro" id="IPR000719">
    <property type="entry name" value="Prot_kinase_dom"/>
</dbReference>
<keyword evidence="14 27" id="KW-0418">Kinase</keyword>
<dbReference type="EMBL" id="VXAL01017820">
    <property type="protein sequence ID" value="NXK55479.1"/>
    <property type="molecule type" value="Genomic_DNA"/>
</dbReference>
<evidence type="ECO:0000313" key="28">
    <source>
        <dbReference type="Proteomes" id="UP000537522"/>
    </source>
</evidence>
<dbReference type="SUPFAM" id="SSF56112">
    <property type="entry name" value="Protein kinase-like (PK-like)"/>
    <property type="match status" value="1"/>
</dbReference>
<keyword evidence="7" id="KW-1003">Cell membrane</keyword>
<evidence type="ECO:0000256" key="1">
    <source>
        <dbReference type="ARBA" id="ARBA00004202"/>
    </source>
</evidence>
<evidence type="ECO:0000256" key="6">
    <source>
        <dbReference type="ARBA" id="ARBA00012513"/>
    </source>
</evidence>
<proteinExistence type="inferred from homology"/>
<dbReference type="CDD" id="cd06633">
    <property type="entry name" value="STKc_TAO3"/>
    <property type="match status" value="1"/>
</dbReference>
<evidence type="ECO:0000256" key="5">
    <source>
        <dbReference type="ARBA" id="ARBA00008874"/>
    </source>
</evidence>
<evidence type="ECO:0000256" key="16">
    <source>
        <dbReference type="ARBA" id="ARBA00023054"/>
    </source>
</evidence>
<evidence type="ECO:0000256" key="18">
    <source>
        <dbReference type="ARBA" id="ARBA00023204"/>
    </source>
</evidence>
<dbReference type="FunFam" id="1.10.510.10:FF:000030">
    <property type="entry name" value="Serine/threonine-protein kinase TAO2, putative"/>
    <property type="match status" value="1"/>
</dbReference>
<dbReference type="GO" id="GO:0005524">
    <property type="term" value="F:ATP binding"/>
    <property type="evidence" value="ECO:0007669"/>
    <property type="project" value="UniProtKB-UniRule"/>
</dbReference>
<protein>
    <recommendedName>
        <fullName evidence="19">Serine/threonine-protein kinase TAO3</fullName>
        <ecNumber evidence="6">2.7.11.1</ecNumber>
    </recommendedName>
    <alternativeName>
        <fullName evidence="20">Thousand and one amino acid protein 3</fullName>
    </alternativeName>
</protein>
<evidence type="ECO:0000256" key="22">
    <source>
        <dbReference type="ARBA" id="ARBA00048679"/>
    </source>
</evidence>
<evidence type="ECO:0000256" key="7">
    <source>
        <dbReference type="ARBA" id="ARBA00022475"/>
    </source>
</evidence>
<evidence type="ECO:0000256" key="15">
    <source>
        <dbReference type="ARBA" id="ARBA00022840"/>
    </source>
</evidence>
<dbReference type="InterPro" id="IPR011009">
    <property type="entry name" value="Kinase-like_dom_sf"/>
</dbReference>
<dbReference type="FunFam" id="3.30.200.20:FF:000029">
    <property type="entry name" value="Serine/threonine-protein kinase TAO2, putative"/>
    <property type="match status" value="1"/>
</dbReference>
<keyword evidence="15 23" id="KW-0067">ATP-binding</keyword>
<evidence type="ECO:0000256" key="9">
    <source>
        <dbReference type="ARBA" id="ARBA00022527"/>
    </source>
</evidence>
<feature type="region of interest" description="Disordered" evidence="25">
    <location>
        <begin position="592"/>
        <end position="615"/>
    </location>
</feature>
<comment type="similarity">
    <text evidence="5">Belongs to the protein kinase superfamily. STE Ser/Thr protein kinase family. STE20 subfamily.</text>
</comment>
<dbReference type="InterPro" id="IPR017441">
    <property type="entry name" value="Protein_kinase_ATP_BS"/>
</dbReference>
<dbReference type="SMART" id="SM00220">
    <property type="entry name" value="S_TKc"/>
    <property type="match status" value="1"/>
</dbReference>
<dbReference type="GO" id="GO:0005886">
    <property type="term" value="C:plasma membrane"/>
    <property type="evidence" value="ECO:0007669"/>
    <property type="project" value="UniProtKB-SubCell"/>
</dbReference>
<dbReference type="EC" id="2.7.11.1" evidence="6"/>
<keyword evidence="17" id="KW-0472">Membrane</keyword>
<evidence type="ECO:0000256" key="20">
    <source>
        <dbReference type="ARBA" id="ARBA00043013"/>
    </source>
</evidence>
<name>A0A7L0KGS5_CHATO</name>
<accession>A0A7L0KGS5</accession>
<keyword evidence="12 23" id="KW-0547">Nucleotide-binding</keyword>
<evidence type="ECO:0000256" key="8">
    <source>
        <dbReference type="ARBA" id="ARBA00022490"/>
    </source>
</evidence>
<keyword evidence="10" id="KW-0551">Lipid droplet</keyword>
<sequence length="911" mass="106899">ILFNMRKGVPKDPEIADLFYKDDPEEIFVGLHEIGHGSFGAVYFATNSHTNEVVAVKKMSYSGKQTNEKWQDIIKEVKFLQQLKHPNTIEYKGCYLKEHTAWLVMEYCLGSASDLLEVHKKPLQEVEIAAITHGALQGLAYLHSHCKIHRDIKAGNILLTEPGQVKLADFGSASIVSPANSFVGTPYWMAPEVILAMDEGQYDGKVDVWSLGITCIELAERKPPLFNMNAMSALYHIAQNDSPTLQSNEWSDSFRGFVDYCLQKIPQERPSSTDLLRHDFVRRDRPPRVLIDLIQRTKDAVRELDNLQYRKMKKILFQETRNGPLTESQEEEEDSEHGSNLSRKMDSLGSNHSIPSMSVSTGSQSSSVSSMQEVLDESSPELVMMHSDESTINSTSSVVHKKDHVFIRDEVGHRDRRPEVRPTQSVQNQALHYRNRERFATIKSASLVTRQIHEHEQENELREQMSGYKRMRRQHQKQLIALENKLKAEMDEHRLKLQKEVETHANNSSIELEKLAKKQVAVMEKEAKTAAADEKKFQQQILAQQKKDLATFLESQKKQYKLCKEKIKEARSHLILRRVLFFDSVCVQEMNEDHSTPKKEKQERISKHKENLQHTQAEEEAHLLSQQRLYYDKNCRFFKRKTMIKRHEMEQQNIREELNKKRTQKEMEHAMLIRHDESTRELEYRQLHTLQKLRMDLIRLQHQTELENQLEYNKRRERELHRKHFMELRQQPKNLKAMEMQIKKQFQDTCKVQTKQYKALKNHQLEVTPKSEHKTILKSLKDEQTRKLAILAEQYEQSINEMMASQALRLDEAQEAECQALRLQLQQEMELLNAYQSKIKMQTEAQHERELQKLEQRVSLRRAHLEQKIEEELAALQKERSERIKFLLERQEREIETFDMESLRMGFGNLV</sequence>
<evidence type="ECO:0000256" key="10">
    <source>
        <dbReference type="ARBA" id="ARBA00022677"/>
    </source>
</evidence>
<feature type="coiled-coil region" evidence="24">
    <location>
        <begin position="458"/>
        <end position="503"/>
    </location>
</feature>
<gene>
    <name evidence="27" type="primary">Taok3</name>
    <name evidence="27" type="ORF">CHATOR_R00939</name>
</gene>
<comment type="catalytic activity">
    <reaction evidence="21">
        <text>L-threonyl-[protein] + ATP = O-phospho-L-threonyl-[protein] + ADP + H(+)</text>
        <dbReference type="Rhea" id="RHEA:46608"/>
        <dbReference type="Rhea" id="RHEA-COMP:11060"/>
        <dbReference type="Rhea" id="RHEA-COMP:11605"/>
        <dbReference type="ChEBI" id="CHEBI:15378"/>
        <dbReference type="ChEBI" id="CHEBI:30013"/>
        <dbReference type="ChEBI" id="CHEBI:30616"/>
        <dbReference type="ChEBI" id="CHEBI:61977"/>
        <dbReference type="ChEBI" id="CHEBI:456216"/>
        <dbReference type="EC" id="2.7.11.1"/>
    </reaction>
</comment>
<evidence type="ECO:0000256" key="11">
    <source>
        <dbReference type="ARBA" id="ARBA00022679"/>
    </source>
</evidence>
<dbReference type="GO" id="GO:0005811">
    <property type="term" value="C:lipid droplet"/>
    <property type="evidence" value="ECO:0007669"/>
    <property type="project" value="UniProtKB-SubCell"/>
</dbReference>
<feature type="domain" description="Protein kinase" evidence="26">
    <location>
        <begin position="28"/>
        <end position="281"/>
    </location>
</feature>
<evidence type="ECO:0000256" key="2">
    <source>
        <dbReference type="ARBA" id="ARBA00004285"/>
    </source>
</evidence>
<keyword evidence="8" id="KW-0963">Cytoplasm</keyword>
<feature type="non-terminal residue" evidence="27">
    <location>
        <position position="911"/>
    </location>
</feature>
<dbReference type="Gene3D" id="3.30.200.20">
    <property type="entry name" value="Phosphorylase Kinase, domain 1"/>
    <property type="match status" value="1"/>
</dbReference>
<evidence type="ECO:0000256" key="14">
    <source>
        <dbReference type="ARBA" id="ARBA00022777"/>
    </source>
</evidence>
<keyword evidence="18" id="KW-0234">DNA repair</keyword>
<dbReference type="PANTHER" id="PTHR47167">
    <property type="entry name" value="SERINE/THREONINE-PROTEIN KINASE TAO1-LIKE PROTEIN"/>
    <property type="match status" value="1"/>
</dbReference>
<dbReference type="AlphaFoldDB" id="A0A7L0KGS5"/>